<reference evidence="4" key="2">
    <citation type="submission" date="2015-01" db="EMBL/GenBank/DDBJ databases">
        <title>Evolutionary Origins and Diversification of the Mycorrhizal Mutualists.</title>
        <authorList>
            <consortium name="DOE Joint Genome Institute"/>
            <consortium name="Mycorrhizal Genomics Consortium"/>
            <person name="Kohler A."/>
            <person name="Kuo A."/>
            <person name="Nagy L.G."/>
            <person name="Floudas D."/>
            <person name="Copeland A."/>
            <person name="Barry K.W."/>
            <person name="Cichocki N."/>
            <person name="Veneault-Fourrey C."/>
            <person name="LaButti K."/>
            <person name="Lindquist E.A."/>
            <person name="Lipzen A."/>
            <person name="Lundell T."/>
            <person name="Morin E."/>
            <person name="Murat C."/>
            <person name="Riley R."/>
            <person name="Ohm R."/>
            <person name="Sun H."/>
            <person name="Tunlid A."/>
            <person name="Henrissat B."/>
            <person name="Grigoriev I.V."/>
            <person name="Hibbett D.S."/>
            <person name="Martin F."/>
        </authorList>
    </citation>
    <scope>NUCLEOTIDE SEQUENCE [LARGE SCALE GENOMIC DNA]</scope>
    <source>
        <strain evidence="4">h7</strain>
    </source>
</reference>
<evidence type="ECO:0000259" key="2">
    <source>
        <dbReference type="Pfam" id="PF24764"/>
    </source>
</evidence>
<dbReference type="PANTHER" id="PTHR46177:SF1">
    <property type="entry name" value="INTEGRASE CATALYTIC DOMAIN-CONTAINING PROTEIN"/>
    <property type="match status" value="1"/>
</dbReference>
<protein>
    <recommendedName>
        <fullName evidence="2">Integrase core domain-containing protein</fullName>
    </recommendedName>
</protein>
<dbReference type="Proteomes" id="UP000053424">
    <property type="component" value="Unassembled WGS sequence"/>
</dbReference>
<evidence type="ECO:0000256" key="1">
    <source>
        <dbReference type="SAM" id="MobiDB-lite"/>
    </source>
</evidence>
<sequence length="462" mass="53385">MPNQYKPKAPLEDIRDALEAYFHLGFNDKKLEEHLKDHYDTTVYGLGIKSIKRYRKELGLLSTRQQNHTSASIAGAIAEIREMFPSRGRETIRKELKLRYGIRASHALVSGHLEETEPDAVKARRVRRFHRRKFHAAGVNDVWAQDQHDKWGPRFGLWLHNNIDPFTGYNNWLKVWWTNKNPRLIAGYYIETVRAYGAIPLTTQSDPGSENYGVANIQTLARHHLDPTLAGTLQHRWKRKKNNVKSEANWSVLRRDFAPGFEDLFKSGVNQGWYSVDKPLENLVFRWLAIPWIQSELDKWVLHRNRTCPRRDPKKVLPHGIPLVIRDKPEKFDAMDFKVIVPPELIDRLEAEYAPPDHEVFCLVPPAFNVRITHLYEAIDRPVVTYKSFWGIYRQLLHAFEDTSDLDMVISAVPDTVNRIDNEELPLIPGMKELRGGDGVIGKSSGKDDGHVYADFTDSESE</sequence>
<gene>
    <name evidence="3" type="ORF">M413DRAFT_31907</name>
</gene>
<accession>A0A0C3BVQ8</accession>
<proteinExistence type="predicted"/>
<dbReference type="EMBL" id="KN831808">
    <property type="protein sequence ID" value="KIM36154.1"/>
    <property type="molecule type" value="Genomic_DNA"/>
</dbReference>
<reference evidence="3 4" key="1">
    <citation type="submission" date="2014-04" db="EMBL/GenBank/DDBJ databases">
        <authorList>
            <consortium name="DOE Joint Genome Institute"/>
            <person name="Kuo A."/>
            <person name="Gay G."/>
            <person name="Dore J."/>
            <person name="Kohler A."/>
            <person name="Nagy L.G."/>
            <person name="Floudas D."/>
            <person name="Copeland A."/>
            <person name="Barry K.W."/>
            <person name="Cichocki N."/>
            <person name="Veneault-Fourrey C."/>
            <person name="LaButti K."/>
            <person name="Lindquist E.A."/>
            <person name="Lipzen A."/>
            <person name="Lundell T."/>
            <person name="Morin E."/>
            <person name="Murat C."/>
            <person name="Sun H."/>
            <person name="Tunlid A."/>
            <person name="Henrissat B."/>
            <person name="Grigoriev I.V."/>
            <person name="Hibbett D.S."/>
            <person name="Martin F."/>
            <person name="Nordberg H.P."/>
            <person name="Cantor M.N."/>
            <person name="Hua S.X."/>
        </authorList>
    </citation>
    <scope>NUCLEOTIDE SEQUENCE [LARGE SCALE GENOMIC DNA]</scope>
    <source>
        <strain evidence="4">h7</strain>
    </source>
</reference>
<evidence type="ECO:0000313" key="3">
    <source>
        <dbReference type="EMBL" id="KIM36154.1"/>
    </source>
</evidence>
<dbReference type="Pfam" id="PF24764">
    <property type="entry name" value="rva_4"/>
    <property type="match status" value="1"/>
</dbReference>
<name>A0A0C3BVQ8_HEBCY</name>
<feature type="region of interest" description="Disordered" evidence="1">
    <location>
        <begin position="440"/>
        <end position="462"/>
    </location>
</feature>
<dbReference type="AlphaFoldDB" id="A0A0C3BVQ8"/>
<dbReference type="STRING" id="686832.A0A0C3BVQ8"/>
<feature type="domain" description="Integrase core" evidence="2">
    <location>
        <begin position="134"/>
        <end position="316"/>
    </location>
</feature>
<dbReference type="OrthoDB" id="5946233at2759"/>
<evidence type="ECO:0000313" key="4">
    <source>
        <dbReference type="Proteomes" id="UP000053424"/>
    </source>
</evidence>
<dbReference type="PANTHER" id="PTHR46177">
    <property type="entry name" value="INTEGRASE CATALYTIC DOMAIN-CONTAINING PROTEIN"/>
    <property type="match status" value="1"/>
</dbReference>
<organism evidence="3 4">
    <name type="scientific">Hebeloma cylindrosporum</name>
    <dbReference type="NCBI Taxonomy" id="76867"/>
    <lineage>
        <taxon>Eukaryota</taxon>
        <taxon>Fungi</taxon>
        <taxon>Dikarya</taxon>
        <taxon>Basidiomycota</taxon>
        <taxon>Agaricomycotina</taxon>
        <taxon>Agaricomycetes</taxon>
        <taxon>Agaricomycetidae</taxon>
        <taxon>Agaricales</taxon>
        <taxon>Agaricineae</taxon>
        <taxon>Hymenogastraceae</taxon>
        <taxon>Hebeloma</taxon>
    </lineage>
</organism>
<dbReference type="InterPro" id="IPR058913">
    <property type="entry name" value="Integrase_dom_put"/>
</dbReference>
<keyword evidence="4" id="KW-1185">Reference proteome</keyword>
<dbReference type="HOGENOM" id="CLU_038374_0_1_1"/>